<proteinExistence type="predicted"/>
<reference evidence="2 3" key="1">
    <citation type="submission" date="2018-02" db="EMBL/GenBank/DDBJ databases">
        <title>Genomic Encyclopedia of Archaeal and Bacterial Type Strains, Phase II (KMG-II): from individual species to whole genera.</title>
        <authorList>
            <person name="Goeker M."/>
        </authorList>
    </citation>
    <scope>NUCLEOTIDE SEQUENCE [LARGE SCALE GENOMIC DNA]</scope>
    <source>
        <strain evidence="2 3">YU 961-1</strain>
    </source>
</reference>
<evidence type="ECO:0000313" key="3">
    <source>
        <dbReference type="Proteomes" id="UP000239203"/>
    </source>
</evidence>
<dbReference type="Proteomes" id="UP000239203">
    <property type="component" value="Unassembled WGS sequence"/>
</dbReference>
<keyword evidence="1" id="KW-0472">Membrane</keyword>
<feature type="transmembrane region" description="Helical" evidence="1">
    <location>
        <begin position="57"/>
        <end position="78"/>
    </location>
</feature>
<evidence type="ECO:0000313" key="2">
    <source>
        <dbReference type="EMBL" id="PPK70904.1"/>
    </source>
</evidence>
<keyword evidence="1" id="KW-1133">Transmembrane helix</keyword>
<comment type="caution">
    <text evidence="2">The sequence shown here is derived from an EMBL/GenBank/DDBJ whole genome shotgun (WGS) entry which is preliminary data.</text>
</comment>
<evidence type="ECO:0000256" key="1">
    <source>
        <dbReference type="SAM" id="Phobius"/>
    </source>
</evidence>
<dbReference type="AlphaFoldDB" id="A0A2S6H094"/>
<feature type="transmembrane region" description="Helical" evidence="1">
    <location>
        <begin position="30"/>
        <end position="51"/>
    </location>
</feature>
<dbReference type="RefSeq" id="WP_146107865.1">
    <property type="nucleotide sequence ID" value="NZ_CP154825.1"/>
</dbReference>
<name>A0A2S6H094_9PSEU</name>
<sequence>MRNPVAVDGAAGRWVVTEPSRSLSGWHHRLIGLDLVIGVPVVLVTAVLMFLAAVNHAALLAMAPLLLGASFFALTWLARRRVAADPPPAAVGSDEFADLPDGVRETGHQLVLSMASLFASRTVVAGWVDEATLATAHQVTWQALRSLRDTADLRAAVREAEGFAELRETADLRRAELAAVEAAAAEIADRMADVARAVAASDAEIAAVEAERARDRRVAELRERLAGQALPADGRGAAPRPSDLDAIAASVTAAAEVLAAGGYRGEEDPAG</sequence>
<accession>A0A2S6H094</accession>
<protein>
    <submittedName>
        <fullName evidence="2">Uncharacterized protein</fullName>
    </submittedName>
</protein>
<organism evidence="2 3">
    <name type="scientific">Actinokineospora auranticolor</name>
    <dbReference type="NCBI Taxonomy" id="155976"/>
    <lineage>
        <taxon>Bacteria</taxon>
        <taxon>Bacillati</taxon>
        <taxon>Actinomycetota</taxon>
        <taxon>Actinomycetes</taxon>
        <taxon>Pseudonocardiales</taxon>
        <taxon>Pseudonocardiaceae</taxon>
        <taxon>Actinokineospora</taxon>
    </lineage>
</organism>
<keyword evidence="3" id="KW-1185">Reference proteome</keyword>
<keyword evidence="1" id="KW-0812">Transmembrane</keyword>
<dbReference type="EMBL" id="PTIX01000001">
    <property type="protein sequence ID" value="PPK70904.1"/>
    <property type="molecule type" value="Genomic_DNA"/>
</dbReference>
<gene>
    <name evidence="2" type="ORF">CLV40_10190</name>
</gene>